<dbReference type="Gene3D" id="3.40.50.1100">
    <property type="match status" value="1"/>
</dbReference>
<evidence type="ECO:0000256" key="2">
    <source>
        <dbReference type="ARBA" id="ARBA00022898"/>
    </source>
</evidence>
<dbReference type="GO" id="GO:0005737">
    <property type="term" value="C:cytoplasm"/>
    <property type="evidence" value="ECO:0007669"/>
    <property type="project" value="TreeGrafter"/>
</dbReference>
<protein>
    <recommendedName>
        <fullName evidence="5">Tryptophan synthase subunit beta</fullName>
    </recommendedName>
</protein>
<accession>K0RFF0</accession>
<dbReference type="eggNOG" id="KOG1395">
    <property type="taxonomic scope" value="Eukaryota"/>
</dbReference>
<dbReference type="GO" id="GO:0004834">
    <property type="term" value="F:tryptophan synthase activity"/>
    <property type="evidence" value="ECO:0007669"/>
    <property type="project" value="InterPro"/>
</dbReference>
<evidence type="ECO:0000313" key="3">
    <source>
        <dbReference type="EMBL" id="EJK50999.1"/>
    </source>
</evidence>
<dbReference type="OrthoDB" id="1716816at2759"/>
<feature type="non-terminal residue" evidence="3">
    <location>
        <position position="1"/>
    </location>
</feature>
<keyword evidence="4" id="KW-1185">Reference proteome</keyword>
<gene>
    <name evidence="3" type="ORF">THAOC_29878</name>
</gene>
<reference evidence="3 4" key="1">
    <citation type="journal article" date="2012" name="Genome Biol.">
        <title>Genome and low-iron response of an oceanic diatom adapted to chronic iron limitation.</title>
        <authorList>
            <person name="Lommer M."/>
            <person name="Specht M."/>
            <person name="Roy A.S."/>
            <person name="Kraemer L."/>
            <person name="Andreson R."/>
            <person name="Gutowska M.A."/>
            <person name="Wolf J."/>
            <person name="Bergner S.V."/>
            <person name="Schilhabel M.B."/>
            <person name="Klostermeier U.C."/>
            <person name="Beiko R.G."/>
            <person name="Rosenstiel P."/>
            <person name="Hippler M."/>
            <person name="Laroche J."/>
        </authorList>
    </citation>
    <scope>NUCLEOTIDE SEQUENCE [LARGE SCALE GENOMIC DNA]</scope>
    <source>
        <strain evidence="3 4">CCMP1005</strain>
    </source>
</reference>
<evidence type="ECO:0000256" key="1">
    <source>
        <dbReference type="ARBA" id="ARBA00001933"/>
    </source>
</evidence>
<dbReference type="SUPFAM" id="SSF53686">
    <property type="entry name" value="Tryptophan synthase beta subunit-like PLP-dependent enzymes"/>
    <property type="match status" value="1"/>
</dbReference>
<dbReference type="EMBL" id="AGNL01042414">
    <property type="protein sequence ID" value="EJK50999.1"/>
    <property type="molecule type" value="Genomic_DNA"/>
</dbReference>
<dbReference type="AlphaFoldDB" id="K0RFF0"/>
<dbReference type="InterPro" id="IPR036052">
    <property type="entry name" value="TrpB-like_PALP_sf"/>
</dbReference>
<comment type="cofactor">
    <cofactor evidence="1">
        <name>pyridoxal 5'-phosphate</name>
        <dbReference type="ChEBI" id="CHEBI:597326"/>
    </cofactor>
</comment>
<name>K0RFF0_THAOC</name>
<proteinExistence type="predicted"/>
<organism evidence="3 4">
    <name type="scientific">Thalassiosira oceanica</name>
    <name type="common">Marine diatom</name>
    <dbReference type="NCBI Taxonomy" id="159749"/>
    <lineage>
        <taxon>Eukaryota</taxon>
        <taxon>Sar</taxon>
        <taxon>Stramenopiles</taxon>
        <taxon>Ochrophyta</taxon>
        <taxon>Bacillariophyta</taxon>
        <taxon>Coscinodiscophyceae</taxon>
        <taxon>Thalassiosirophycidae</taxon>
        <taxon>Thalassiosirales</taxon>
        <taxon>Thalassiosiraceae</taxon>
        <taxon>Thalassiosira</taxon>
    </lineage>
</organism>
<dbReference type="Proteomes" id="UP000266841">
    <property type="component" value="Unassembled WGS sequence"/>
</dbReference>
<keyword evidence="2" id="KW-0663">Pyridoxal phosphate</keyword>
<sequence length="80" mass="8876">HLKDCGRAKYSAVTDDEALEGFKMMCQYEGIIPALETSHAIYYAIQLAKSLPKDKDIVINMSGRGDKDMPQVARIMGVEV</sequence>
<evidence type="ECO:0000313" key="4">
    <source>
        <dbReference type="Proteomes" id="UP000266841"/>
    </source>
</evidence>
<comment type="caution">
    <text evidence="3">The sequence shown here is derived from an EMBL/GenBank/DDBJ whole genome shotgun (WGS) entry which is preliminary data.</text>
</comment>
<dbReference type="PANTHER" id="PTHR48077">
    <property type="entry name" value="TRYPTOPHAN SYNTHASE-RELATED"/>
    <property type="match status" value="1"/>
</dbReference>
<evidence type="ECO:0008006" key="5">
    <source>
        <dbReference type="Google" id="ProtNLM"/>
    </source>
</evidence>
<dbReference type="PANTHER" id="PTHR48077:SF3">
    <property type="entry name" value="TRYPTOPHAN SYNTHASE"/>
    <property type="match status" value="1"/>
</dbReference>
<dbReference type="InterPro" id="IPR023026">
    <property type="entry name" value="Trp_synth_beta/beta-like"/>
</dbReference>